<keyword evidence="3" id="KW-1185">Reference proteome</keyword>
<protein>
    <submittedName>
        <fullName evidence="2">Uncharacterized protein</fullName>
    </submittedName>
</protein>
<feature type="region of interest" description="Disordered" evidence="1">
    <location>
        <begin position="1"/>
        <end position="28"/>
    </location>
</feature>
<organism evidence="2 3">
    <name type="scientific">Hydnomerulius pinastri MD-312</name>
    <dbReference type="NCBI Taxonomy" id="994086"/>
    <lineage>
        <taxon>Eukaryota</taxon>
        <taxon>Fungi</taxon>
        <taxon>Dikarya</taxon>
        <taxon>Basidiomycota</taxon>
        <taxon>Agaricomycotina</taxon>
        <taxon>Agaricomycetes</taxon>
        <taxon>Agaricomycetidae</taxon>
        <taxon>Boletales</taxon>
        <taxon>Boletales incertae sedis</taxon>
        <taxon>Leucogyrophana</taxon>
    </lineage>
</organism>
<dbReference type="Proteomes" id="UP000053820">
    <property type="component" value="Unassembled WGS sequence"/>
</dbReference>
<dbReference type="AlphaFoldDB" id="A0A0C9VY93"/>
<evidence type="ECO:0000256" key="1">
    <source>
        <dbReference type="SAM" id="MobiDB-lite"/>
    </source>
</evidence>
<proteinExistence type="predicted"/>
<dbReference type="HOGENOM" id="CLU_2688130_0_0_1"/>
<gene>
    <name evidence="2" type="ORF">HYDPIDRAFT_119631</name>
</gene>
<name>A0A0C9VY93_9AGAM</name>
<sequence length="74" mass="8136">MYQSPSQTPPHARLSMPDTSQDTRVRSPKGIPTVLHIVSSFSPDLSKPNLGQRVSGSREITRSLPLRTQGTSTY</sequence>
<feature type="region of interest" description="Disordered" evidence="1">
    <location>
        <begin position="42"/>
        <end position="74"/>
    </location>
</feature>
<evidence type="ECO:0000313" key="2">
    <source>
        <dbReference type="EMBL" id="KIJ58363.1"/>
    </source>
</evidence>
<reference evidence="2 3" key="1">
    <citation type="submission" date="2014-04" db="EMBL/GenBank/DDBJ databases">
        <title>Evolutionary Origins and Diversification of the Mycorrhizal Mutualists.</title>
        <authorList>
            <consortium name="DOE Joint Genome Institute"/>
            <consortium name="Mycorrhizal Genomics Consortium"/>
            <person name="Kohler A."/>
            <person name="Kuo A."/>
            <person name="Nagy L.G."/>
            <person name="Floudas D."/>
            <person name="Copeland A."/>
            <person name="Barry K.W."/>
            <person name="Cichocki N."/>
            <person name="Veneault-Fourrey C."/>
            <person name="LaButti K."/>
            <person name="Lindquist E.A."/>
            <person name="Lipzen A."/>
            <person name="Lundell T."/>
            <person name="Morin E."/>
            <person name="Murat C."/>
            <person name="Riley R."/>
            <person name="Ohm R."/>
            <person name="Sun H."/>
            <person name="Tunlid A."/>
            <person name="Henrissat B."/>
            <person name="Grigoriev I.V."/>
            <person name="Hibbett D.S."/>
            <person name="Martin F."/>
        </authorList>
    </citation>
    <scope>NUCLEOTIDE SEQUENCE [LARGE SCALE GENOMIC DNA]</scope>
    <source>
        <strain evidence="2 3">MD-312</strain>
    </source>
</reference>
<evidence type="ECO:0000313" key="3">
    <source>
        <dbReference type="Proteomes" id="UP000053820"/>
    </source>
</evidence>
<dbReference type="EMBL" id="KN839949">
    <property type="protein sequence ID" value="KIJ58363.1"/>
    <property type="molecule type" value="Genomic_DNA"/>
</dbReference>
<accession>A0A0C9VY93</accession>